<evidence type="ECO:0000256" key="4">
    <source>
        <dbReference type="ARBA" id="ARBA00022829"/>
    </source>
</evidence>
<proteinExistence type="predicted"/>
<organism evidence="7 8">
    <name type="scientific">Aspergillus cristatus</name>
    <name type="common">Chinese Fuzhuan brick tea-fermentation fungus</name>
    <name type="synonym">Eurotium cristatum</name>
    <dbReference type="NCBI Taxonomy" id="573508"/>
    <lineage>
        <taxon>Eukaryota</taxon>
        <taxon>Fungi</taxon>
        <taxon>Dikarya</taxon>
        <taxon>Ascomycota</taxon>
        <taxon>Pezizomycotina</taxon>
        <taxon>Eurotiomycetes</taxon>
        <taxon>Eurotiomycetidae</taxon>
        <taxon>Eurotiales</taxon>
        <taxon>Aspergillaceae</taxon>
        <taxon>Aspergillus</taxon>
        <taxon>Aspergillus subgen. Aspergillus</taxon>
    </lineage>
</organism>
<comment type="catalytic activity">
    <reaction evidence="1">
        <text>All bonds known to be hydrolyzed by this endopeptidase have arginine in P1 and an acidic residue in P4. P6 is often occupied by an acidic residue or by a hydroxy-amino-acid residue, the phosphorylation of which enhances cleavage.</text>
        <dbReference type="EC" id="3.4.22.49"/>
    </reaction>
</comment>
<keyword evidence="3" id="KW-0378">Hydrolase</keyword>
<dbReference type="VEuPathDB" id="FungiDB:SI65_05037"/>
<dbReference type="InterPro" id="IPR005314">
    <property type="entry name" value="Peptidase_C50"/>
</dbReference>
<dbReference type="OrthoDB" id="10255632at2759"/>
<dbReference type="Proteomes" id="UP000094569">
    <property type="component" value="Unassembled WGS sequence"/>
</dbReference>
<dbReference type="PANTHER" id="PTHR12792:SF0">
    <property type="entry name" value="SEPARIN"/>
    <property type="match status" value="1"/>
</dbReference>
<evidence type="ECO:0000256" key="5">
    <source>
        <dbReference type="SAM" id="MobiDB-lite"/>
    </source>
</evidence>
<feature type="region of interest" description="Disordered" evidence="5">
    <location>
        <begin position="114"/>
        <end position="149"/>
    </location>
</feature>
<evidence type="ECO:0000313" key="8">
    <source>
        <dbReference type="Proteomes" id="UP000094569"/>
    </source>
</evidence>
<dbReference type="PROSITE" id="PS51700">
    <property type="entry name" value="SEPARIN"/>
    <property type="match status" value="1"/>
</dbReference>
<dbReference type="GO" id="GO:0051307">
    <property type="term" value="P:meiotic chromosome separation"/>
    <property type="evidence" value="ECO:0007669"/>
    <property type="project" value="TreeGrafter"/>
</dbReference>
<keyword evidence="4" id="KW-0159">Chromosome partition</keyword>
<sequence>MAVTTFPSDSSVESVKLAVRSTATCSNATVLSLQGLFRGGSKASETEGNFISRRAGRSTKESTTSATRGRATSRATSKTTTTLNVEARLSPHERLVLATEVFNTTLKTLSDAVKLSSSKRQNDPRSSSTPLQLASPNNAGRSPRKSKLSKYTQLDTAAVDQGLLSVAECARSALSCLRSLKTEQGQDEQGLNMQLEQGACVLAGRYLSLGLNDLAYKELRALKRRIQTYLDSVSSKKTTGGSRKTTAQEEEGKERMSDLLTFTSIANAKSLLGLLVTFQSNALRLLASEKRPATTQKVCLSLQLSDKSSPASVIMAAVEYGSLAKDKAALQLQLLSNTVLSMASGSQTDDPTKDRLRPITTLTLQLLSMEMRSMGWKLSGHICDEGKELWDPLSRYLASFAHHNKGIEKSEFAVLYKTIVRLQSAIAKPERKLSTTQVHSVARIATILGQLAQDADCVEEALKLFTEAVKPLSDGQCLSLATVRCKIASLHFQRIKYSKSSHGEIANAVSEASAALALQLKGSAGDLDELLVEAAKLKKISMAWLGDAVTKDKGKSVAGDIPDRIREYLYGFLRFLRRYVGRQPTEDSEQKEHETFEKRVTACKNIILAAVDSAVAMGKLSVMSQSPPWDDMLSILVDCQRLLMTIGVASKNSDSDSGMGLVKLSNLFWSRYTKEKECGKDYRSLVPLLKHSTSLLSGCSASQRNTGFAALKYERLAHLYMDGNMGAESDKAFCQSISEHIDAGALDQVAVDAAGNYPHRACQDPKSGGFMLGRAISGYVRMKLRNRTSESAEVFDYQQLGLEQRGLVLEWQMGLLTELHAHAYSDEVFRSTFSSVVSKLLDIYTRQSYPIRRMRAMLCAMRFLLERPSALESEVLENIVDECAEFSEHGSLGNDYKLAAYATHIRNALQLTVRLHQGNLQPFGLNQIISSWTSIVADCPDWQSLGSCVVDVDYWILQLKAIVDYTEIHGLWKVQLSALELVLRVTELQESGDFSEAIIVLSRLVLQYCRLGHCKKASGLLARADQCLRSNEVSCLATLSYKLARGEYLLETGEIEKAAGILATARTLYEKNQKQQDLNNCSVLSKIAWERLVADAAFINSRLSFAQGSITHALFFAKLSVRLNCRIWAKVEKLAQRKQGKALQASSSTEIDSVVEGVAKLDVSQAISTEPAVSYFQGAPFWPHVGSHHTSLLNLASLSAHHGLFQDAVYYGEQALKVNKTLNANVRLVASQTQLGSHWVYGGRVSEGQQLLESAATLAKQLDSSIELVSLQMGLASLHRAMGQYREEHRALLEADKIMSQVILSETETSPTAVADLEDKMDKLRIRSATGTRRTRQPATTTATRSTRAVSSSARTTSRKTSNPTAEPSAVESKSLLQLRTDLLRHQADCSRALHDFDNATNLLSDARQYALSRDCQISLHIGESEHLLADAIRHFATHAVYCVLPESTISLPSLESPKKNAEETSAPSSKPLTVRKTRAPARGTRSKTPKASEDFADMLSKAGECLNNIFGTATTLGSTLDSHAASRLMSRISMLSQTTAPGCSTPWSQAPANVNEIGRIGAFNRERVAIDLDKHLADVNDPLLWPSTSLSSPVDLEDDLCSNFTKDYVDILPNSWNVLSLSLSADCTEFVVSRLRKGQTPFLLRLPLKRGNSDEDDEEQFTFEDGREEMQELIKLANESAHAAKAQVDKQMKKQWWKNREALDRRMENLLQNIENVWFGGFRGIFSPVAREGDALSRFANSFHNILDKHLPSRQKGGRSTTGPKLTLHRNVLELFTGIKYLEEQEDPEETLMDLLYFVVDILQFQGERNAYDEIDFDMMVVETLDALRGYHDTVRNEVVNPQTSHTVLVLDKALHLFPWESLPCLKGSPVCRVPSLECLRDRVIRFRSEQGDKSSRLTIDRKNGTYILNPTGDLQTTQATFETDLSRMDHWNGIVNRQPSEDEFREALESKSLFLYFGHGSGAQYIRGRTIKRLDRCAVAFLMGCSSGTLTEAGEYEPYGTPMNYLQAGSPALVATLWDVTDKDIDRFAQATFEKWGLIGGQGEGDSKGKGRARSRSRSPQSDAVALDEAVCQSREACVLRYLNGAAPVIYGVPSVFLE</sequence>
<dbReference type="GO" id="GO:0005737">
    <property type="term" value="C:cytoplasm"/>
    <property type="evidence" value="ECO:0007669"/>
    <property type="project" value="TreeGrafter"/>
</dbReference>
<dbReference type="STRING" id="573508.A0A1E3BGZ4"/>
<dbReference type="Gene3D" id="1.25.40.10">
    <property type="entry name" value="Tetratricopeptide repeat domain"/>
    <property type="match status" value="1"/>
</dbReference>
<reference evidence="7 8" key="1">
    <citation type="journal article" date="2016" name="BMC Genomics">
        <title>Comparative genomic and transcriptomic analyses of the Fuzhuan brick tea-fermentation fungus Aspergillus cristatus.</title>
        <authorList>
            <person name="Ge Y."/>
            <person name="Wang Y."/>
            <person name="Liu Y."/>
            <person name="Tan Y."/>
            <person name="Ren X."/>
            <person name="Zhang X."/>
            <person name="Hyde K.D."/>
            <person name="Liu Y."/>
            <person name="Liu Z."/>
        </authorList>
    </citation>
    <scope>NUCLEOTIDE SEQUENCE [LARGE SCALE GENOMIC DNA]</scope>
    <source>
        <strain evidence="7 8">GZAAS20.1005</strain>
    </source>
</reference>
<keyword evidence="8" id="KW-1185">Reference proteome</keyword>
<dbReference type="GO" id="GO:0004197">
    <property type="term" value="F:cysteine-type endopeptidase activity"/>
    <property type="evidence" value="ECO:0007669"/>
    <property type="project" value="InterPro"/>
</dbReference>
<evidence type="ECO:0000256" key="1">
    <source>
        <dbReference type="ARBA" id="ARBA00000451"/>
    </source>
</evidence>
<dbReference type="GO" id="GO:0005634">
    <property type="term" value="C:nucleus"/>
    <property type="evidence" value="ECO:0007669"/>
    <property type="project" value="InterPro"/>
</dbReference>
<accession>A0A1E3BGZ4</accession>
<dbReference type="PANTHER" id="PTHR12792">
    <property type="entry name" value="EXTRA SPINDLE POLES 1-RELATED"/>
    <property type="match status" value="1"/>
</dbReference>
<gene>
    <name evidence="7" type="ORF">SI65_05037</name>
</gene>
<evidence type="ECO:0000256" key="3">
    <source>
        <dbReference type="ARBA" id="ARBA00022801"/>
    </source>
</evidence>
<feature type="compositionally biased region" description="Low complexity" evidence="5">
    <location>
        <begin position="1329"/>
        <end position="1362"/>
    </location>
</feature>
<evidence type="ECO:0000256" key="2">
    <source>
        <dbReference type="ARBA" id="ARBA00012489"/>
    </source>
</evidence>
<name>A0A1E3BGZ4_ASPCR</name>
<protein>
    <recommendedName>
        <fullName evidence="2">separase</fullName>
        <ecNumber evidence="2">3.4.22.49</ecNumber>
    </recommendedName>
</protein>
<feature type="region of interest" description="Disordered" evidence="5">
    <location>
        <begin position="1453"/>
        <end position="1492"/>
    </location>
</feature>
<dbReference type="EC" id="3.4.22.49" evidence="2"/>
<dbReference type="SUPFAM" id="SSF48452">
    <property type="entry name" value="TPR-like"/>
    <property type="match status" value="1"/>
</dbReference>
<evidence type="ECO:0000259" key="6">
    <source>
        <dbReference type="PROSITE" id="PS51700"/>
    </source>
</evidence>
<dbReference type="GO" id="GO:0044732">
    <property type="term" value="C:mitotic spindle pole body"/>
    <property type="evidence" value="ECO:0007669"/>
    <property type="project" value="TreeGrafter"/>
</dbReference>
<comment type="caution">
    <text evidence="7">The sequence shown here is derived from an EMBL/GenBank/DDBJ whole genome shotgun (WGS) entry which is preliminary data.</text>
</comment>
<dbReference type="Pfam" id="PF03568">
    <property type="entry name" value="Separin_C"/>
    <property type="match status" value="1"/>
</dbReference>
<feature type="compositionally biased region" description="Low complexity" evidence="5">
    <location>
        <begin position="234"/>
        <end position="245"/>
    </location>
</feature>
<evidence type="ECO:0000313" key="7">
    <source>
        <dbReference type="EMBL" id="ODM20051.1"/>
    </source>
</evidence>
<dbReference type="InterPro" id="IPR011990">
    <property type="entry name" value="TPR-like_helical_dom_sf"/>
</dbReference>
<dbReference type="GO" id="GO:0072686">
    <property type="term" value="C:mitotic spindle"/>
    <property type="evidence" value="ECO:0007669"/>
    <property type="project" value="TreeGrafter"/>
</dbReference>
<dbReference type="EMBL" id="JXNT01000004">
    <property type="protein sequence ID" value="ODM20051.1"/>
    <property type="molecule type" value="Genomic_DNA"/>
</dbReference>
<feature type="compositionally biased region" description="Low complexity" evidence="5">
    <location>
        <begin position="62"/>
        <end position="79"/>
    </location>
</feature>
<feature type="compositionally biased region" description="Basic residues" evidence="5">
    <location>
        <begin position="1474"/>
        <end position="1489"/>
    </location>
</feature>
<feature type="region of interest" description="Disordered" evidence="5">
    <location>
        <begin position="1325"/>
        <end position="1373"/>
    </location>
</feature>
<dbReference type="InterPro" id="IPR030397">
    <property type="entry name" value="SEPARIN_core_dom"/>
</dbReference>
<feature type="region of interest" description="Disordered" evidence="5">
    <location>
        <begin position="234"/>
        <end position="253"/>
    </location>
</feature>
<feature type="compositionally biased region" description="Polar residues" evidence="5">
    <location>
        <begin position="115"/>
        <end position="140"/>
    </location>
</feature>
<dbReference type="GO" id="GO:0006508">
    <property type="term" value="P:proteolysis"/>
    <property type="evidence" value="ECO:0007669"/>
    <property type="project" value="InterPro"/>
</dbReference>
<feature type="region of interest" description="Disordered" evidence="5">
    <location>
        <begin position="2042"/>
        <end position="2063"/>
    </location>
</feature>
<feature type="domain" description="Peptidase C50" evidence="6">
    <location>
        <begin position="1903"/>
        <end position="1998"/>
    </location>
</feature>
<feature type="region of interest" description="Disordered" evidence="5">
    <location>
        <begin position="41"/>
        <end position="79"/>
    </location>
</feature>